<organism evidence="5 6">
    <name type="scientific">Bradyrhizobium denitrificans</name>
    <dbReference type="NCBI Taxonomy" id="2734912"/>
    <lineage>
        <taxon>Bacteria</taxon>
        <taxon>Pseudomonadati</taxon>
        <taxon>Pseudomonadota</taxon>
        <taxon>Alphaproteobacteria</taxon>
        <taxon>Hyphomicrobiales</taxon>
        <taxon>Nitrobacteraceae</taxon>
        <taxon>Bradyrhizobium</taxon>
    </lineage>
</organism>
<keyword evidence="6" id="KW-1185">Reference proteome</keyword>
<dbReference type="PANTHER" id="PTHR30189:SF1">
    <property type="entry name" value="LPS-ASSEMBLY PROTEIN LPTD"/>
    <property type="match status" value="1"/>
</dbReference>
<dbReference type="Pfam" id="PF04453">
    <property type="entry name" value="LptD"/>
    <property type="match status" value="1"/>
</dbReference>
<accession>A0ABS5G5X7</accession>
<gene>
    <name evidence="1" type="primary">lptD</name>
    <name evidence="5" type="ORF">JQ619_13065</name>
</gene>
<dbReference type="Proteomes" id="UP001314635">
    <property type="component" value="Unassembled WGS sequence"/>
</dbReference>
<proteinExistence type="inferred from homology"/>
<dbReference type="RefSeq" id="WP_012043910.1">
    <property type="nucleotide sequence ID" value="NZ_JABFDP010000014.1"/>
</dbReference>
<dbReference type="HAMAP" id="MF_01411">
    <property type="entry name" value="LPS_assembly_LptD"/>
    <property type="match status" value="1"/>
</dbReference>
<reference evidence="6" key="1">
    <citation type="journal article" date="2021" name="ISME J.">
        <title>Evolutionary origin and ecological implication of a unique nif island in free-living Bradyrhizobium lineages.</title>
        <authorList>
            <person name="Tao J."/>
        </authorList>
    </citation>
    <scope>NUCLEOTIDE SEQUENCE [LARGE SCALE GENOMIC DNA]</scope>
    <source>
        <strain evidence="6">SZCCT0094</strain>
    </source>
</reference>
<evidence type="ECO:0000259" key="4">
    <source>
        <dbReference type="Pfam" id="PF19838"/>
    </source>
</evidence>
<keyword evidence="2" id="KW-0812">Transmembrane</keyword>
<evidence type="ECO:0000313" key="5">
    <source>
        <dbReference type="EMBL" id="MBR1136701.1"/>
    </source>
</evidence>
<name>A0ABS5G5X7_9BRAD</name>
<dbReference type="InterPro" id="IPR045659">
    <property type="entry name" value="LptD_2"/>
</dbReference>
<dbReference type="PANTHER" id="PTHR30189">
    <property type="entry name" value="LPS-ASSEMBLY PROTEIN"/>
    <property type="match status" value="1"/>
</dbReference>
<comment type="similarity">
    <text evidence="1">Belongs to the LptD family.</text>
</comment>
<sequence>MSFVAVRQTALAVLRQHAIACGRFARVSGIVSAESMSRKFWSPGSKPRSFTSGQFTSAVLGGVFALAFGAVLTATIGLVAPAPAAAQSFTYNPRPPKAPPPRVANDNQMLVQATEVDYDYNNSRVSAVGNVQLFYNGTSVEADRVIYDQKTKRLHAEGNIRMTDADGKITYANSLDLSDDYRDGFVDSLRVETEDQTRMAATRADRSKGNYTVFENGVYTACAPCKDDPKKPPLWQVKGARIIHDQTEKMLYFENAQLEFFGVPLAYIPYFSTPDPTVKRKSGFLMPGITQTGGYGFGVDIPYYWAIAPDYDATFTPRITSKQGVLLQTEFRQRFSNGGYQVRLYGIDQLDRNAFAGQPGDRQFRGGIDTKGQFAINDKWVFGWDGILLSDYMFLSDYRLAQYRDPFNSFMSLPTEAISQLYLTGVGSRSFFDVRAIHYLSFSGNQQTVPVVYPVLDYSNVLNYPVFGGEFSYKTNFVNLSREQAVFDPITSTANTAGLCTTTSADPRARLPTQCLLRATPGTYTRLTAQAEWRRSYTDPFGQIWTPFAILRADAINANVTAQPGVGNFVQTGDTQALRLMPTVGLEYRYPFINVQPWGTTTIEPIAQVIIRPNETYAGRLPNEDAQSMVFDASNLFSVDKFSGYDRVEGGGRANVGVQATTQFDRGGTINVLFGQSYHLFGLNSFAVQDANNTAIGSGLDKTVSDYVARVDYSPNRTYTFSMRSRFDQQTLNIQRFEAEAKANFDRWSVALTYGNYAADPALGYLARREGILGSGSVKVAPNWIVSGAARWDLAANKINQYVIGAGYVDDCFVLAANYVTSYNYTAGTTPPVLSHAYMLQIGLRTLANSSSTGSAAGGLQ</sequence>
<comment type="function">
    <text evidence="1">Involved in the assembly of lipopolysaccharide (LPS) at the surface of the outer membrane.</text>
</comment>
<dbReference type="Gene3D" id="2.60.450.10">
    <property type="entry name" value="Lipopolysaccharide (LPS) transport protein A like domain"/>
    <property type="match status" value="1"/>
</dbReference>
<comment type="caution">
    <text evidence="5">The sequence shown here is derived from an EMBL/GenBank/DDBJ whole genome shotgun (WGS) entry which is preliminary data.</text>
</comment>
<feature type="transmembrane region" description="Helical" evidence="2">
    <location>
        <begin position="55"/>
        <end position="80"/>
    </location>
</feature>
<evidence type="ECO:0000256" key="2">
    <source>
        <dbReference type="SAM" id="Phobius"/>
    </source>
</evidence>
<dbReference type="EMBL" id="JAFCLK010000011">
    <property type="protein sequence ID" value="MBR1136701.1"/>
    <property type="molecule type" value="Genomic_DNA"/>
</dbReference>
<dbReference type="InterPro" id="IPR007543">
    <property type="entry name" value="LptD_C"/>
</dbReference>
<keyword evidence="1 2" id="KW-0472">Membrane</keyword>
<comment type="subcellular location">
    <subcellularLocation>
        <location evidence="1">Cell outer membrane</location>
    </subcellularLocation>
</comment>
<evidence type="ECO:0000313" key="6">
    <source>
        <dbReference type="Proteomes" id="UP001314635"/>
    </source>
</evidence>
<feature type="domain" description="LPS-assembly protein LptD central" evidence="4">
    <location>
        <begin position="254"/>
        <end position="331"/>
    </location>
</feature>
<comment type="caution">
    <text evidence="1">Lacks conserved residue(s) required for the propagation of feature annotation.</text>
</comment>
<comment type="subunit">
    <text evidence="1">Component of the lipopolysaccharide transport and assembly complex.</text>
</comment>
<dbReference type="Pfam" id="PF19838">
    <property type="entry name" value="LptD_2"/>
    <property type="match status" value="1"/>
</dbReference>
<evidence type="ECO:0000256" key="1">
    <source>
        <dbReference type="HAMAP-Rule" id="MF_01411"/>
    </source>
</evidence>
<dbReference type="InterPro" id="IPR050218">
    <property type="entry name" value="LptD"/>
</dbReference>
<keyword evidence="1" id="KW-0998">Cell outer membrane</keyword>
<feature type="domain" description="LptD C-terminal" evidence="3">
    <location>
        <begin position="364"/>
        <end position="784"/>
    </location>
</feature>
<evidence type="ECO:0000259" key="3">
    <source>
        <dbReference type="Pfam" id="PF04453"/>
    </source>
</evidence>
<keyword evidence="2" id="KW-1133">Transmembrane helix</keyword>
<keyword evidence="1" id="KW-0732">Signal</keyword>
<protein>
    <recommendedName>
        <fullName evidence="1">LPS-assembly protein LptD</fullName>
    </recommendedName>
</protein>
<dbReference type="InterPro" id="IPR020889">
    <property type="entry name" value="LipoPS_assembly_LptD"/>
</dbReference>